<organism evidence="1 2">
    <name type="scientific">Legionella maceachernii</name>
    <dbReference type="NCBI Taxonomy" id="466"/>
    <lineage>
        <taxon>Bacteria</taxon>
        <taxon>Pseudomonadati</taxon>
        <taxon>Pseudomonadota</taxon>
        <taxon>Gammaproteobacteria</taxon>
        <taxon>Legionellales</taxon>
        <taxon>Legionellaceae</taxon>
        <taxon>Legionella</taxon>
    </lineage>
</organism>
<dbReference type="EMBL" id="LNYL01000033">
    <property type="protein sequence ID" value="KTD27089.1"/>
    <property type="molecule type" value="Genomic_DNA"/>
</dbReference>
<dbReference type="NCBIfam" id="TIGR02444">
    <property type="entry name" value="TIGR02444 family protein"/>
    <property type="match status" value="1"/>
</dbReference>
<dbReference type="InterPro" id="IPR012659">
    <property type="entry name" value="CHP02444"/>
</dbReference>
<gene>
    <name evidence="1" type="ORF">Lmac_1337</name>
</gene>
<dbReference type="PATRIC" id="fig|466.6.peg.1414"/>
<sequence>MANTLIDELDNPFWQFSLKIYQHEGVKEDCLSFQNQEGANVNLLLLCCWLACAVEEISQREFNEACLLIDSWQQHVTQALRRVRQYLKNAQRTDWVKHFYQHVLADEISSEAYQQFILYTHFADKQKNKVMFNERLLLAYLHCLFENTKSTQDENLKLKIHSFTRKVQSIIEQPFCS</sequence>
<protein>
    <recommendedName>
        <fullName evidence="3">TIGR02444 family protein</fullName>
    </recommendedName>
</protein>
<evidence type="ECO:0008006" key="3">
    <source>
        <dbReference type="Google" id="ProtNLM"/>
    </source>
</evidence>
<accession>A0A0W0W446</accession>
<dbReference type="OrthoDB" id="5795846at2"/>
<keyword evidence="2" id="KW-1185">Reference proteome</keyword>
<dbReference type="AlphaFoldDB" id="A0A0W0W446"/>
<dbReference type="RefSeq" id="WP_058452115.1">
    <property type="nucleotide sequence ID" value="NZ_CAAAIB010000009.1"/>
</dbReference>
<comment type="caution">
    <text evidence="1">The sequence shown here is derived from an EMBL/GenBank/DDBJ whole genome shotgun (WGS) entry which is preliminary data.</text>
</comment>
<dbReference type="STRING" id="466.Lmac_1337"/>
<name>A0A0W0W446_9GAMM</name>
<evidence type="ECO:0000313" key="2">
    <source>
        <dbReference type="Proteomes" id="UP000054908"/>
    </source>
</evidence>
<proteinExistence type="predicted"/>
<reference evidence="1 2" key="1">
    <citation type="submission" date="2015-11" db="EMBL/GenBank/DDBJ databases">
        <title>Genomic analysis of 38 Legionella species identifies large and diverse effector repertoires.</title>
        <authorList>
            <person name="Burstein D."/>
            <person name="Amaro F."/>
            <person name="Zusman T."/>
            <person name="Lifshitz Z."/>
            <person name="Cohen O."/>
            <person name="Gilbert J.A."/>
            <person name="Pupko T."/>
            <person name="Shuman H.A."/>
            <person name="Segal G."/>
        </authorList>
    </citation>
    <scope>NUCLEOTIDE SEQUENCE [LARGE SCALE GENOMIC DNA]</scope>
    <source>
        <strain evidence="1 2">PX-1-G2-E2</strain>
    </source>
</reference>
<dbReference type="Pfam" id="PF09523">
    <property type="entry name" value="DUF2390"/>
    <property type="match status" value="1"/>
</dbReference>
<evidence type="ECO:0000313" key="1">
    <source>
        <dbReference type="EMBL" id="KTD27089.1"/>
    </source>
</evidence>
<dbReference type="Proteomes" id="UP000054908">
    <property type="component" value="Unassembled WGS sequence"/>
</dbReference>